<dbReference type="OrthoDB" id="2146345at2"/>
<proteinExistence type="predicted"/>
<protein>
    <submittedName>
        <fullName evidence="1">Uncharacterized protein</fullName>
    </submittedName>
</protein>
<comment type="caution">
    <text evidence="1">The sequence shown here is derived from an EMBL/GenBank/DDBJ whole genome shotgun (WGS) entry which is preliminary data.</text>
</comment>
<dbReference type="RefSeq" id="WP_047768046.1">
    <property type="nucleotide sequence ID" value="NZ_AZGM01000116.1"/>
</dbReference>
<gene>
    <name evidence="1" type="ORF">FD32_GL000682</name>
</gene>
<accession>A0A0R1X5W8</accession>
<sequence length="61" mass="7332">MAERDFKQELDELRAGKIDQFEIGPDNFQEFQRIYHAYPYRTQITGQAHIGGKIIYRMIKR</sequence>
<keyword evidence="2" id="KW-1185">Reference proteome</keyword>
<evidence type="ECO:0000313" key="1">
    <source>
        <dbReference type="EMBL" id="KRM25554.1"/>
    </source>
</evidence>
<dbReference type="AlphaFoldDB" id="A0A0R1X5W8"/>
<evidence type="ECO:0000313" key="2">
    <source>
        <dbReference type="Proteomes" id="UP000051412"/>
    </source>
</evidence>
<dbReference type="Proteomes" id="UP000051412">
    <property type="component" value="Unassembled WGS sequence"/>
</dbReference>
<name>A0A0R1X5W8_9LACO</name>
<reference evidence="1 2" key="1">
    <citation type="journal article" date="2015" name="Genome Announc.">
        <title>Expanding the biotechnology potential of lactobacilli through comparative genomics of 213 strains and associated genera.</title>
        <authorList>
            <person name="Sun Z."/>
            <person name="Harris H.M."/>
            <person name="McCann A."/>
            <person name="Guo C."/>
            <person name="Argimon S."/>
            <person name="Zhang W."/>
            <person name="Yang X."/>
            <person name="Jeffery I.B."/>
            <person name="Cooney J.C."/>
            <person name="Kagawa T.F."/>
            <person name="Liu W."/>
            <person name="Song Y."/>
            <person name="Salvetti E."/>
            <person name="Wrobel A."/>
            <person name="Rasinkangas P."/>
            <person name="Parkhill J."/>
            <person name="Rea M.C."/>
            <person name="O'Sullivan O."/>
            <person name="Ritari J."/>
            <person name="Douillard F.P."/>
            <person name="Paul Ross R."/>
            <person name="Yang R."/>
            <person name="Briner A.E."/>
            <person name="Felis G.E."/>
            <person name="de Vos W.M."/>
            <person name="Barrangou R."/>
            <person name="Klaenhammer T.R."/>
            <person name="Caufield P.W."/>
            <person name="Cui Y."/>
            <person name="Zhang H."/>
            <person name="O'Toole P.W."/>
        </authorList>
    </citation>
    <scope>NUCLEOTIDE SEQUENCE [LARGE SCALE GENOMIC DNA]</scope>
    <source>
        <strain evidence="1 2">DSM 6035</strain>
    </source>
</reference>
<dbReference type="STRING" id="1423782.FD32_GL000682"/>
<organism evidence="1 2">
    <name type="scientific">Limosilactobacillus panis DSM 6035</name>
    <dbReference type="NCBI Taxonomy" id="1423782"/>
    <lineage>
        <taxon>Bacteria</taxon>
        <taxon>Bacillati</taxon>
        <taxon>Bacillota</taxon>
        <taxon>Bacilli</taxon>
        <taxon>Lactobacillales</taxon>
        <taxon>Lactobacillaceae</taxon>
        <taxon>Limosilactobacillus</taxon>
    </lineage>
</organism>
<dbReference type="PATRIC" id="fig|1423782.4.peg.706"/>
<dbReference type="EMBL" id="AZGM01000116">
    <property type="protein sequence ID" value="KRM25554.1"/>
    <property type="molecule type" value="Genomic_DNA"/>
</dbReference>